<protein>
    <recommendedName>
        <fullName evidence="2">Complex 1 LYR protein domain-containing protein</fullName>
    </recommendedName>
</protein>
<reference evidence="5 6" key="1">
    <citation type="submission" date="2018-07" db="EMBL/GenBank/DDBJ databases">
        <title>Genome sequencing of oomycete isolates from Chile give support for New Zealand origin for Phytophthora kernoviae and make available the first Nothophytophthora sp. genome.</title>
        <authorList>
            <person name="Studholme D.J."/>
            <person name="Sanfuentes E."/>
            <person name="Panda P."/>
            <person name="Hill R."/>
            <person name="Sambles C."/>
            <person name="Grant M."/>
            <person name="Williams N.M."/>
            <person name="Mcdougal R.L."/>
        </authorList>
    </citation>
    <scope>NUCLEOTIDE SEQUENCE [LARGE SCALE GENOMIC DNA]</scope>
    <source>
        <strain evidence="4">Chile6</strain>
        <strain evidence="3">Chile7</strain>
    </source>
</reference>
<evidence type="ECO:0000313" key="4">
    <source>
        <dbReference type="EMBL" id="RLN62276.1"/>
    </source>
</evidence>
<feature type="domain" description="Complex 1 LYR protein" evidence="2">
    <location>
        <begin position="5"/>
        <end position="59"/>
    </location>
</feature>
<dbReference type="EMBL" id="MBDO02000127">
    <property type="protein sequence ID" value="RLN62276.1"/>
    <property type="molecule type" value="Genomic_DNA"/>
</dbReference>
<dbReference type="Pfam" id="PF05347">
    <property type="entry name" value="Complex1_LYR"/>
    <property type="match status" value="1"/>
</dbReference>
<comment type="caution">
    <text evidence="4">The sequence shown here is derived from an EMBL/GenBank/DDBJ whole genome shotgun (WGS) entry which is preliminary data.</text>
</comment>
<dbReference type="OrthoDB" id="275715at2759"/>
<feature type="region of interest" description="Disordered" evidence="1">
    <location>
        <begin position="87"/>
        <end position="109"/>
    </location>
</feature>
<dbReference type="Proteomes" id="UP000277300">
    <property type="component" value="Unassembled WGS sequence"/>
</dbReference>
<dbReference type="Proteomes" id="UP000284657">
    <property type="component" value="Unassembled WGS sequence"/>
</dbReference>
<evidence type="ECO:0000313" key="5">
    <source>
        <dbReference type="Proteomes" id="UP000277300"/>
    </source>
</evidence>
<sequence length="124" mass="13699">MAEVKEVTRMYRRILKLAQRYPSVKRDSIIRDIKTEFHAHKGLTDAQKIREELASARAGIKELSQYASLHPSSVNWSIEVGRDAIQSPPPVHGGVNAKVVGGKTSENSDLGNIVHIQGRVESEG</sequence>
<dbReference type="InterPro" id="IPR008011">
    <property type="entry name" value="Complex1_LYR_dom"/>
</dbReference>
<accession>A0A3F2RSC9</accession>
<dbReference type="AlphaFoldDB" id="A0A3F2RSC9"/>
<evidence type="ECO:0000313" key="3">
    <source>
        <dbReference type="EMBL" id="RLN51516.1"/>
    </source>
</evidence>
<evidence type="ECO:0000313" key="6">
    <source>
        <dbReference type="Proteomes" id="UP000284657"/>
    </source>
</evidence>
<dbReference type="EMBL" id="MBAD02001849">
    <property type="protein sequence ID" value="RLN51516.1"/>
    <property type="molecule type" value="Genomic_DNA"/>
</dbReference>
<dbReference type="CDD" id="cd20251">
    <property type="entry name" value="Complex1_LYR_SF"/>
    <property type="match status" value="1"/>
</dbReference>
<evidence type="ECO:0000256" key="1">
    <source>
        <dbReference type="SAM" id="MobiDB-lite"/>
    </source>
</evidence>
<evidence type="ECO:0000259" key="2">
    <source>
        <dbReference type="Pfam" id="PF05347"/>
    </source>
</evidence>
<name>A0A3F2RSC9_9STRA</name>
<organism evidence="4 5">
    <name type="scientific">Phytophthora kernoviae</name>
    <dbReference type="NCBI Taxonomy" id="325452"/>
    <lineage>
        <taxon>Eukaryota</taxon>
        <taxon>Sar</taxon>
        <taxon>Stramenopiles</taxon>
        <taxon>Oomycota</taxon>
        <taxon>Peronosporomycetes</taxon>
        <taxon>Peronosporales</taxon>
        <taxon>Peronosporaceae</taxon>
        <taxon>Phytophthora</taxon>
    </lineage>
</organism>
<proteinExistence type="predicted"/>
<gene>
    <name evidence="3" type="ORF">BBJ29_002278</name>
    <name evidence="4" type="ORF">BBP00_00004880</name>
</gene>